<reference evidence="2" key="1">
    <citation type="submission" date="2020-01" db="EMBL/GenBank/DDBJ databases">
        <authorList>
            <consortium name="DOE Joint Genome Institute"/>
            <person name="Haridas S."/>
            <person name="Albert R."/>
            <person name="Binder M."/>
            <person name="Bloem J."/>
            <person name="Labutti K."/>
            <person name="Salamov A."/>
            <person name="Andreopoulos B."/>
            <person name="Baker S.E."/>
            <person name="Barry K."/>
            <person name="Bills G."/>
            <person name="Bluhm B.H."/>
            <person name="Cannon C."/>
            <person name="Castanera R."/>
            <person name="Culley D.E."/>
            <person name="Daum C."/>
            <person name="Ezra D."/>
            <person name="Gonzalez J.B."/>
            <person name="Henrissat B."/>
            <person name="Kuo A."/>
            <person name="Liang C."/>
            <person name="Lipzen A."/>
            <person name="Lutzoni F."/>
            <person name="Magnuson J."/>
            <person name="Mondo S."/>
            <person name="Nolan M."/>
            <person name="Ohm R."/>
            <person name="Pangilinan J."/>
            <person name="Park H.-J."/>
            <person name="Ramirez L."/>
            <person name="Alfaro M."/>
            <person name="Sun H."/>
            <person name="Tritt A."/>
            <person name="Yoshinaga Y."/>
            <person name="Zwiers L.-H."/>
            <person name="Turgeon B.G."/>
            <person name="Goodwin S.B."/>
            <person name="Spatafora J.W."/>
            <person name="Crous P.W."/>
            <person name="Grigoriev I.V."/>
        </authorList>
    </citation>
    <scope>NUCLEOTIDE SEQUENCE</scope>
    <source>
        <strain evidence="2">CBS 342.82</strain>
    </source>
</reference>
<reference evidence="2" key="2">
    <citation type="submission" date="2020-04" db="EMBL/GenBank/DDBJ databases">
        <authorList>
            <consortium name="NCBI Genome Project"/>
        </authorList>
    </citation>
    <scope>NUCLEOTIDE SEQUENCE</scope>
    <source>
        <strain evidence="2">CBS 342.82</strain>
    </source>
</reference>
<sequence length="109" mass="11512">MTSGSSAQDLVSPVGTTRPAFVISSAAINAIPVELDSTPASVDQVRAARRGSKAMALDAIEADKIAKSTEVENRERLISERKDNPAVLVDIPQTPRPEELEQSGALADN</sequence>
<dbReference type="Proteomes" id="UP000504637">
    <property type="component" value="Unplaced"/>
</dbReference>
<organism evidence="2">
    <name type="scientific">Dissoconium aciculare CBS 342.82</name>
    <dbReference type="NCBI Taxonomy" id="1314786"/>
    <lineage>
        <taxon>Eukaryota</taxon>
        <taxon>Fungi</taxon>
        <taxon>Dikarya</taxon>
        <taxon>Ascomycota</taxon>
        <taxon>Pezizomycotina</taxon>
        <taxon>Dothideomycetes</taxon>
        <taxon>Dothideomycetidae</taxon>
        <taxon>Mycosphaerellales</taxon>
        <taxon>Dissoconiaceae</taxon>
        <taxon>Dissoconium</taxon>
    </lineage>
</organism>
<dbReference type="GeneID" id="54365777"/>
<accession>A0A6J3LW94</accession>
<evidence type="ECO:0000313" key="1">
    <source>
        <dbReference type="Proteomes" id="UP000504637"/>
    </source>
</evidence>
<evidence type="ECO:0000313" key="2">
    <source>
        <dbReference type="RefSeq" id="XP_033456575.1"/>
    </source>
</evidence>
<dbReference type="RefSeq" id="XP_033456575.1">
    <property type="nucleotide sequence ID" value="XM_033607978.1"/>
</dbReference>
<dbReference type="OrthoDB" id="5310629at2759"/>
<name>A0A6J3LW94_9PEZI</name>
<gene>
    <name evidence="2" type="ORF">K489DRAFT_412848</name>
</gene>
<proteinExistence type="predicted"/>
<dbReference type="AlphaFoldDB" id="A0A6J3LW94"/>
<protein>
    <submittedName>
        <fullName evidence="2">Uncharacterized protein</fullName>
    </submittedName>
</protein>
<keyword evidence="1" id="KW-1185">Reference proteome</keyword>
<reference evidence="2" key="3">
    <citation type="submission" date="2025-08" db="UniProtKB">
        <authorList>
            <consortium name="RefSeq"/>
        </authorList>
    </citation>
    <scope>IDENTIFICATION</scope>
    <source>
        <strain evidence="2">CBS 342.82</strain>
    </source>
</reference>